<gene>
    <name evidence="2" type="ORF">INQ42_00360</name>
</gene>
<organism evidence="2 3">
    <name type="scientific">Novilysobacter avium</name>
    <dbReference type="NCBI Taxonomy" id="2781023"/>
    <lineage>
        <taxon>Bacteria</taxon>
        <taxon>Pseudomonadati</taxon>
        <taxon>Pseudomonadota</taxon>
        <taxon>Gammaproteobacteria</taxon>
        <taxon>Lysobacterales</taxon>
        <taxon>Lysobacteraceae</taxon>
        <taxon>Novilysobacter</taxon>
    </lineage>
</organism>
<dbReference type="Proteomes" id="UP000593932">
    <property type="component" value="Chromosome"/>
</dbReference>
<evidence type="ECO:0000313" key="2">
    <source>
        <dbReference type="EMBL" id="QOW22125.1"/>
    </source>
</evidence>
<protein>
    <submittedName>
        <fullName evidence="2">Uncharacterized protein</fullName>
    </submittedName>
</protein>
<dbReference type="RefSeq" id="WP_194034671.1">
    <property type="nucleotide sequence ID" value="NZ_CP063657.1"/>
</dbReference>
<reference evidence="2 3" key="1">
    <citation type="submission" date="2020-10" db="EMBL/GenBank/DDBJ databases">
        <title>complete genome sequencing of Lysobacter sp. H23M41.</title>
        <authorList>
            <person name="Bae J.-W."/>
            <person name="Lee S.-Y."/>
        </authorList>
    </citation>
    <scope>NUCLEOTIDE SEQUENCE [LARGE SCALE GENOMIC DNA]</scope>
    <source>
        <strain evidence="2 3">H23M41</strain>
    </source>
</reference>
<dbReference type="EMBL" id="CP063657">
    <property type="protein sequence ID" value="QOW22125.1"/>
    <property type="molecule type" value="Genomic_DNA"/>
</dbReference>
<evidence type="ECO:0000313" key="3">
    <source>
        <dbReference type="Proteomes" id="UP000593932"/>
    </source>
</evidence>
<evidence type="ECO:0000256" key="1">
    <source>
        <dbReference type="SAM" id="MobiDB-lite"/>
    </source>
</evidence>
<accession>A0A7S6UKX6</accession>
<proteinExistence type="predicted"/>
<sequence>MSIQQSAQSARSSSTAGGASRRDCTRSHPSAAGETSLAGSAAHHGYPERQPGIGYGHSSGYVSRDAYKAAGRYSQSAGPSLFRFH</sequence>
<feature type="compositionally biased region" description="Low complexity" evidence="1">
    <location>
        <begin position="1"/>
        <end position="19"/>
    </location>
</feature>
<feature type="region of interest" description="Disordered" evidence="1">
    <location>
        <begin position="1"/>
        <end position="61"/>
    </location>
</feature>
<name>A0A7S6UKX6_9GAMM</name>
<keyword evidence="3" id="KW-1185">Reference proteome</keyword>